<dbReference type="EMBL" id="JAVHJL010000004">
    <property type="protein sequence ID" value="KAK6505744.1"/>
    <property type="molecule type" value="Genomic_DNA"/>
</dbReference>
<feature type="chain" id="PRO_5043317476" evidence="2">
    <location>
        <begin position="16"/>
        <end position="342"/>
    </location>
</feature>
<evidence type="ECO:0000313" key="4">
    <source>
        <dbReference type="Proteomes" id="UP001370758"/>
    </source>
</evidence>
<protein>
    <submittedName>
        <fullName evidence="3">Uncharacterized protein</fullName>
    </submittedName>
</protein>
<feature type="region of interest" description="Disordered" evidence="1">
    <location>
        <begin position="270"/>
        <end position="342"/>
    </location>
</feature>
<keyword evidence="2" id="KW-0732">Signal</keyword>
<accession>A0AAV9WC19</accession>
<feature type="compositionally biased region" description="Basic and acidic residues" evidence="1">
    <location>
        <begin position="327"/>
        <end position="342"/>
    </location>
</feature>
<organism evidence="3 4">
    <name type="scientific">Arthrobotrys musiformis</name>
    <dbReference type="NCBI Taxonomy" id="47236"/>
    <lineage>
        <taxon>Eukaryota</taxon>
        <taxon>Fungi</taxon>
        <taxon>Dikarya</taxon>
        <taxon>Ascomycota</taxon>
        <taxon>Pezizomycotina</taxon>
        <taxon>Orbiliomycetes</taxon>
        <taxon>Orbiliales</taxon>
        <taxon>Orbiliaceae</taxon>
        <taxon>Arthrobotrys</taxon>
    </lineage>
</organism>
<evidence type="ECO:0000256" key="2">
    <source>
        <dbReference type="SAM" id="SignalP"/>
    </source>
</evidence>
<proteinExistence type="predicted"/>
<comment type="caution">
    <text evidence="3">The sequence shown here is derived from an EMBL/GenBank/DDBJ whole genome shotgun (WGS) entry which is preliminary data.</text>
</comment>
<dbReference type="AlphaFoldDB" id="A0AAV9WC19"/>
<name>A0AAV9WC19_9PEZI</name>
<reference evidence="3 4" key="1">
    <citation type="submission" date="2023-08" db="EMBL/GenBank/DDBJ databases">
        <authorList>
            <person name="Palmer J.M."/>
        </authorList>
    </citation>
    <scope>NUCLEOTIDE SEQUENCE [LARGE SCALE GENOMIC DNA]</scope>
    <source>
        <strain evidence="3 4">TWF481</strain>
    </source>
</reference>
<feature type="compositionally biased region" description="Low complexity" evidence="1">
    <location>
        <begin position="302"/>
        <end position="311"/>
    </location>
</feature>
<evidence type="ECO:0000313" key="3">
    <source>
        <dbReference type="EMBL" id="KAK6505744.1"/>
    </source>
</evidence>
<keyword evidence="4" id="KW-1185">Reference proteome</keyword>
<feature type="compositionally biased region" description="Pro residues" evidence="1">
    <location>
        <begin position="312"/>
        <end position="325"/>
    </location>
</feature>
<feature type="signal peptide" evidence="2">
    <location>
        <begin position="1"/>
        <end position="15"/>
    </location>
</feature>
<dbReference type="Proteomes" id="UP001370758">
    <property type="component" value="Unassembled WGS sequence"/>
</dbReference>
<feature type="compositionally biased region" description="Pro residues" evidence="1">
    <location>
        <begin position="275"/>
        <end position="301"/>
    </location>
</feature>
<evidence type="ECO:0000256" key="1">
    <source>
        <dbReference type="SAM" id="MobiDB-lite"/>
    </source>
</evidence>
<sequence length="342" mass="38493">MPALAIFLIITRVQSHVINPSYNNDNLGPRNEIKPRQDSFFSEFERGGDGADESYPYSWSGMLELGRSNYGACLSDEADKGGITLQDCQCNTGDCRKDDGINHPTIPFRWNFRGTVNLNKRAAKRPSYFTGYIQNAGSKLCMTYLVPAVRPVPFNEEMKIGDIVMRECGTNSSSTVQQFSTWIFDGRPMSQIQPTYQTHFVPSCNNNEKMTKFFYRGLVGIKGKPIFYGCTSQDQVDWNYHPWFYRTLPEQSFWPDDRWLDDLSDRIVDFDFENPAPPPPPPVTEAPPDPPVSVAPPPPPANTEMPSAPIVVPTPVPTDAPAPPAPEDDKKDEKDEKKDEKT</sequence>
<gene>
    <name evidence="3" type="ORF">TWF481_007636</name>
</gene>